<evidence type="ECO:0008006" key="3">
    <source>
        <dbReference type="Google" id="ProtNLM"/>
    </source>
</evidence>
<accession>B3C6W9</accession>
<comment type="caution">
    <text evidence="1">The sequence shown here is derived from an EMBL/GenBank/DDBJ whole genome shotgun (WGS) entry which is preliminary data.</text>
</comment>
<gene>
    <name evidence="1" type="ORF">BACINT_00659</name>
</gene>
<proteinExistence type="predicted"/>
<organism evidence="1 2">
    <name type="scientific">Bacteroides intestinalis DSM 17393</name>
    <dbReference type="NCBI Taxonomy" id="471870"/>
    <lineage>
        <taxon>Bacteria</taxon>
        <taxon>Pseudomonadati</taxon>
        <taxon>Bacteroidota</taxon>
        <taxon>Bacteroidia</taxon>
        <taxon>Bacteroidales</taxon>
        <taxon>Bacteroidaceae</taxon>
        <taxon>Bacteroides</taxon>
    </lineage>
</organism>
<dbReference type="STRING" id="471870.BACINT_00659"/>
<protein>
    <recommendedName>
        <fullName evidence="3">Xylosidase</fullName>
    </recommendedName>
</protein>
<name>B3C6W9_9BACE</name>
<reference evidence="1 2" key="1">
    <citation type="submission" date="2008-04" db="EMBL/GenBank/DDBJ databases">
        <title>Draft genome sequence of Bacteroides intestinalis (DSM 17393).</title>
        <authorList>
            <person name="Sudarsanam P."/>
            <person name="Ley R."/>
            <person name="Guruge J."/>
            <person name="Turnbaugh P.J."/>
            <person name="Mahowald M."/>
            <person name="Liep D."/>
            <person name="Gordon J."/>
        </authorList>
    </citation>
    <scope>NUCLEOTIDE SEQUENCE [LARGE SCALE GENOMIC DNA]</scope>
    <source>
        <strain evidence="1 2">DSM 17393</strain>
    </source>
</reference>
<sequence length="519" mass="59014">MFVLPAFILTEKMEIMKQNKINYWLLGTLFLGLVACGDDKGDYIPPAIEEPETPPAEDVYNKPDFELHEDGKPFDTYRGLVMAGYQGWFGAPGDGCRHSNSDNTAWYHYRESEVFKPGVLQNSIDMWPDMSEYEKRYTPGVDGPKGRSSKFILPNGEAAQVYSAYDESSVLLHFKWMKEYGIDGVFMQRFVGEVINNPDGKDHFDMVLKHAMKGSNQFQRAISVMYDLGGFMEGNRDESALLADAKAIMDTYQLLDRNQQKYYLYEDGKPLLALWGVGFDEKPFNADQIASLIAALKEQGWSIMLGVNDDWRTHSSSKWPRAKYTDIVKSANVIFPWFVGRYGSIEVYNSHRKPIIDADIQWCKKNGVHYAPHCFPGGADLNMHPNNSVMERLGGRFFWEQIYGGIKLGAEMIYVAMFDEIDEGTAIFKCLNKSDVPSNVPETDYYVWYNKAKGSYGHGSSPKDESQLEGGWCKKASELNIVFQGVEDDLPTDHYLWLTGQARKMLRGEVPLKNAWPAR</sequence>
<evidence type="ECO:0000313" key="1">
    <source>
        <dbReference type="EMBL" id="EDV07093.1"/>
    </source>
</evidence>
<reference evidence="1 2" key="2">
    <citation type="submission" date="2008-04" db="EMBL/GenBank/DDBJ databases">
        <authorList>
            <person name="Fulton L."/>
            <person name="Clifton S."/>
            <person name="Fulton B."/>
            <person name="Xu J."/>
            <person name="Minx P."/>
            <person name="Pepin K.H."/>
            <person name="Johnson M."/>
            <person name="Thiruvilangam P."/>
            <person name="Bhonagiri V."/>
            <person name="Nash W.E."/>
            <person name="Mardis E.R."/>
            <person name="Wilson R.K."/>
        </authorList>
    </citation>
    <scope>NUCLEOTIDE SEQUENCE [LARGE SCALE GENOMIC DNA]</scope>
    <source>
        <strain evidence="1 2">DSM 17393</strain>
    </source>
</reference>
<dbReference type="Proteomes" id="UP000004596">
    <property type="component" value="Unassembled WGS sequence"/>
</dbReference>
<dbReference type="AlphaFoldDB" id="B3C6W9"/>
<dbReference type="eggNOG" id="COG3507">
    <property type="taxonomic scope" value="Bacteria"/>
</dbReference>
<dbReference type="Gene3D" id="3.20.20.80">
    <property type="entry name" value="Glycosidases"/>
    <property type="match status" value="1"/>
</dbReference>
<dbReference type="EMBL" id="ABJL02000006">
    <property type="protein sequence ID" value="EDV07093.1"/>
    <property type="molecule type" value="Genomic_DNA"/>
</dbReference>
<dbReference type="CDD" id="cd11576">
    <property type="entry name" value="GH99_GH71_like_2"/>
    <property type="match status" value="1"/>
</dbReference>
<evidence type="ECO:0000313" key="2">
    <source>
        <dbReference type="Proteomes" id="UP000004596"/>
    </source>
</evidence>